<evidence type="ECO:0000256" key="4">
    <source>
        <dbReference type="ARBA" id="ARBA00022825"/>
    </source>
</evidence>
<name>A0A507BY58_9FUNG</name>
<dbReference type="PANTHER" id="PTHR43806">
    <property type="entry name" value="PEPTIDASE S8"/>
    <property type="match status" value="1"/>
</dbReference>
<dbReference type="GeneID" id="42006185"/>
<reference evidence="9 10" key="1">
    <citation type="journal article" date="2019" name="Sci. Rep.">
        <title>Comparative genomics of chytrid fungi reveal insights into the obligate biotrophic and pathogenic lifestyle of Synchytrium endobioticum.</title>
        <authorList>
            <person name="van de Vossenberg B.T.L.H."/>
            <person name="Warris S."/>
            <person name="Nguyen H.D.T."/>
            <person name="van Gent-Pelzer M.P.E."/>
            <person name="Joly D.L."/>
            <person name="van de Geest H.C."/>
            <person name="Bonants P.J.M."/>
            <person name="Smith D.S."/>
            <person name="Levesque C.A."/>
            <person name="van der Lee T.A.J."/>
        </authorList>
    </citation>
    <scope>NUCLEOTIDE SEQUENCE [LARGE SCALE GENOMIC DNA]</scope>
    <source>
        <strain evidence="9 10">JEL517</strain>
    </source>
</reference>
<dbReference type="InterPro" id="IPR000209">
    <property type="entry name" value="Peptidase_S8/S53_dom"/>
</dbReference>
<feature type="domain" description="Peptidase S8/S53" evidence="8">
    <location>
        <begin position="276"/>
        <end position="373"/>
    </location>
</feature>
<keyword evidence="10" id="KW-1185">Reference proteome</keyword>
<dbReference type="PROSITE" id="PS51892">
    <property type="entry name" value="SUBTILASE"/>
    <property type="match status" value="1"/>
</dbReference>
<dbReference type="PROSITE" id="PS00136">
    <property type="entry name" value="SUBTILASE_ASP"/>
    <property type="match status" value="1"/>
</dbReference>
<dbReference type="PROSITE" id="PS00138">
    <property type="entry name" value="SUBTILASE_SER"/>
    <property type="match status" value="1"/>
</dbReference>
<feature type="active site" description="Charge relay system" evidence="5">
    <location>
        <position position="186"/>
    </location>
</feature>
<dbReference type="STRING" id="1806994.A0A507BY58"/>
<feature type="active site" description="Charge relay system" evidence="5">
    <location>
        <position position="225"/>
    </location>
</feature>
<evidence type="ECO:0000313" key="9">
    <source>
        <dbReference type="EMBL" id="TPX31799.1"/>
    </source>
</evidence>
<evidence type="ECO:0000313" key="10">
    <source>
        <dbReference type="Proteomes" id="UP000319731"/>
    </source>
</evidence>
<dbReference type="GO" id="GO:0004252">
    <property type="term" value="F:serine-type endopeptidase activity"/>
    <property type="evidence" value="ECO:0007669"/>
    <property type="project" value="UniProtKB-UniRule"/>
</dbReference>
<dbReference type="GO" id="GO:0005615">
    <property type="term" value="C:extracellular space"/>
    <property type="evidence" value="ECO:0007669"/>
    <property type="project" value="TreeGrafter"/>
</dbReference>
<dbReference type="InterPro" id="IPR023828">
    <property type="entry name" value="Peptidase_S8_Ser-AS"/>
</dbReference>
<comment type="caution">
    <text evidence="9">The sequence shown here is derived from an EMBL/GenBank/DDBJ whole genome shotgun (WGS) entry which is preliminary data.</text>
</comment>
<evidence type="ECO:0000256" key="2">
    <source>
        <dbReference type="ARBA" id="ARBA00022670"/>
    </source>
</evidence>
<feature type="active site" description="Charge relay system" evidence="5">
    <location>
        <position position="353"/>
    </location>
</feature>
<dbReference type="InterPro" id="IPR050131">
    <property type="entry name" value="Peptidase_S8_subtilisin-like"/>
</dbReference>
<feature type="chain" id="PRO_5021359189" description="Peptidase S8/S53 domain-containing protein" evidence="7">
    <location>
        <begin position="18"/>
        <end position="417"/>
    </location>
</feature>
<dbReference type="GO" id="GO:0006508">
    <property type="term" value="P:proteolysis"/>
    <property type="evidence" value="ECO:0007669"/>
    <property type="project" value="UniProtKB-KW"/>
</dbReference>
<feature type="signal peptide" evidence="7">
    <location>
        <begin position="1"/>
        <end position="17"/>
    </location>
</feature>
<dbReference type="PRINTS" id="PR00723">
    <property type="entry name" value="SUBTILISIN"/>
</dbReference>
<keyword evidence="7" id="KW-0732">Signal</keyword>
<organism evidence="9 10">
    <name type="scientific">Synchytrium microbalum</name>
    <dbReference type="NCBI Taxonomy" id="1806994"/>
    <lineage>
        <taxon>Eukaryota</taxon>
        <taxon>Fungi</taxon>
        <taxon>Fungi incertae sedis</taxon>
        <taxon>Chytridiomycota</taxon>
        <taxon>Chytridiomycota incertae sedis</taxon>
        <taxon>Chytridiomycetes</taxon>
        <taxon>Synchytriales</taxon>
        <taxon>Synchytriaceae</taxon>
        <taxon>Synchytrium</taxon>
    </lineage>
</organism>
<evidence type="ECO:0000256" key="7">
    <source>
        <dbReference type="SAM" id="SignalP"/>
    </source>
</evidence>
<evidence type="ECO:0000259" key="8">
    <source>
        <dbReference type="Pfam" id="PF00082"/>
    </source>
</evidence>
<dbReference type="PANTHER" id="PTHR43806:SF11">
    <property type="entry name" value="CEREVISIN-RELATED"/>
    <property type="match status" value="1"/>
</dbReference>
<keyword evidence="3 5" id="KW-0378">Hydrolase</keyword>
<dbReference type="RefSeq" id="XP_031023142.1">
    <property type="nucleotide sequence ID" value="XM_031170888.1"/>
</dbReference>
<dbReference type="InterPro" id="IPR023827">
    <property type="entry name" value="Peptidase_S8_Asp-AS"/>
</dbReference>
<dbReference type="CDD" id="cd04077">
    <property type="entry name" value="Peptidases_S8_PCSK9_ProteinaseK_like"/>
    <property type="match status" value="1"/>
</dbReference>
<dbReference type="OrthoDB" id="2150259at2759"/>
<dbReference type="EMBL" id="QEAO01000039">
    <property type="protein sequence ID" value="TPX31799.1"/>
    <property type="molecule type" value="Genomic_DNA"/>
</dbReference>
<proteinExistence type="inferred from homology"/>
<gene>
    <name evidence="9" type="ORF">SmJEL517_g04960</name>
</gene>
<comment type="similarity">
    <text evidence="1 5 6">Belongs to the peptidase S8 family.</text>
</comment>
<keyword evidence="4 5" id="KW-0720">Serine protease</keyword>
<accession>A0A507BY58</accession>
<dbReference type="Gene3D" id="3.40.50.200">
    <property type="entry name" value="Peptidase S8/S53 domain"/>
    <property type="match status" value="2"/>
</dbReference>
<dbReference type="SUPFAM" id="SSF52743">
    <property type="entry name" value="Subtilisin-like"/>
    <property type="match status" value="1"/>
</dbReference>
<evidence type="ECO:0000256" key="1">
    <source>
        <dbReference type="ARBA" id="ARBA00011073"/>
    </source>
</evidence>
<evidence type="ECO:0000256" key="3">
    <source>
        <dbReference type="ARBA" id="ARBA00022801"/>
    </source>
</evidence>
<protein>
    <recommendedName>
        <fullName evidence="8">Peptidase S8/S53 domain-containing protein</fullName>
    </recommendedName>
</protein>
<keyword evidence="2 5" id="KW-0645">Protease</keyword>
<feature type="domain" description="Peptidase S8/S53" evidence="8">
    <location>
        <begin position="177"/>
        <end position="266"/>
    </location>
</feature>
<dbReference type="InterPro" id="IPR034193">
    <property type="entry name" value="PCSK9_ProteinaseK-like"/>
</dbReference>
<evidence type="ECO:0000256" key="5">
    <source>
        <dbReference type="PROSITE-ProRule" id="PRU01240"/>
    </source>
</evidence>
<sequence>MRSLILLAAFLIVNTLGAPVFSPREPYIAILKSRFSNEPLSNNLQLGRVARSYESLLDDAYDARPFALDVHSVNTDADYKVAAHHFANAMLRLCVQRPAIPNAALHGFTFTATPQEAARIAAHEYVSYVERDQIMTINQNHPGYTFKQPNPPSWGLDRIDQRRQEDDQVYEYPQTAGASVTVYVIDTGIQVNSSEFTGSNGTRAFWGSNVLNDSDSANNTDDNGHGTFVSAIVGSNTYGVAKNVTLIAVKALNAEGSGTSSGLIRGLEFVLGAWNSSRNASIPVVVAAGNSAQDACQYSPAGAVAAVTCGGTDKADRISTFSNFGSCVDIFAPATNVTSLGLDGRPKTASGTSFASPYTTGSLALYWSVNTSLPMTDLLNSFGTRSTPNVVQGINFFSNTPNRFIYSLPPIVDRTDP</sequence>
<dbReference type="InterPro" id="IPR036852">
    <property type="entry name" value="Peptidase_S8/S53_dom_sf"/>
</dbReference>
<evidence type="ECO:0000256" key="6">
    <source>
        <dbReference type="RuleBase" id="RU003355"/>
    </source>
</evidence>
<dbReference type="AlphaFoldDB" id="A0A507BY58"/>
<dbReference type="Proteomes" id="UP000319731">
    <property type="component" value="Unassembled WGS sequence"/>
</dbReference>
<dbReference type="InterPro" id="IPR015500">
    <property type="entry name" value="Peptidase_S8_subtilisin-rel"/>
</dbReference>
<dbReference type="Pfam" id="PF00082">
    <property type="entry name" value="Peptidase_S8"/>
    <property type="match status" value="2"/>
</dbReference>